<proteinExistence type="predicted"/>
<organism evidence="2">
    <name type="scientific">Lepeophtheirus salmonis</name>
    <name type="common">Salmon louse</name>
    <name type="synonym">Caligus salmonis</name>
    <dbReference type="NCBI Taxonomy" id="72036"/>
    <lineage>
        <taxon>Eukaryota</taxon>
        <taxon>Metazoa</taxon>
        <taxon>Ecdysozoa</taxon>
        <taxon>Arthropoda</taxon>
        <taxon>Crustacea</taxon>
        <taxon>Multicrustacea</taxon>
        <taxon>Hexanauplia</taxon>
        <taxon>Copepoda</taxon>
        <taxon>Siphonostomatoida</taxon>
        <taxon>Caligidae</taxon>
        <taxon>Lepeophtheirus</taxon>
    </lineage>
</organism>
<dbReference type="AlphaFoldDB" id="A0A0K2UMJ9"/>
<name>A0A0K2UMJ9_LEPSM</name>
<protein>
    <submittedName>
        <fullName evidence="2">Uncharacterized protein</fullName>
    </submittedName>
</protein>
<evidence type="ECO:0000256" key="1">
    <source>
        <dbReference type="SAM" id="MobiDB-lite"/>
    </source>
</evidence>
<feature type="non-terminal residue" evidence="2">
    <location>
        <position position="1"/>
    </location>
</feature>
<reference evidence="2" key="1">
    <citation type="submission" date="2014-05" db="EMBL/GenBank/DDBJ databases">
        <authorList>
            <person name="Chronopoulou M."/>
        </authorList>
    </citation>
    <scope>NUCLEOTIDE SEQUENCE</scope>
    <source>
        <tissue evidence="2">Whole organism</tissue>
    </source>
</reference>
<dbReference type="EMBL" id="HACA01022142">
    <property type="protein sequence ID" value="CDW39503.1"/>
    <property type="molecule type" value="Transcribed_RNA"/>
</dbReference>
<feature type="compositionally biased region" description="Basic and acidic residues" evidence="1">
    <location>
        <begin position="36"/>
        <end position="48"/>
    </location>
</feature>
<feature type="region of interest" description="Disordered" evidence="1">
    <location>
        <begin position="36"/>
        <end position="65"/>
    </location>
</feature>
<accession>A0A0K2UMJ9</accession>
<sequence length="65" mass="7620">TGRSGLVCSLRVRTKRRWRKLQEETYNLTIHIKRSSDSEFHEGRRDENDQGGLLPWDGDSTSLKF</sequence>
<evidence type="ECO:0000313" key="2">
    <source>
        <dbReference type="EMBL" id="CDW39503.1"/>
    </source>
</evidence>